<dbReference type="Pfam" id="PF07727">
    <property type="entry name" value="RVT_2"/>
    <property type="match status" value="1"/>
</dbReference>
<evidence type="ECO:0000256" key="11">
    <source>
        <dbReference type="SAM" id="MobiDB-lite"/>
    </source>
</evidence>
<dbReference type="InterPro" id="IPR012337">
    <property type="entry name" value="RNaseH-like_sf"/>
</dbReference>
<keyword evidence="8" id="KW-0808">Transferase</keyword>
<keyword evidence="2" id="KW-0479">Metal-binding</keyword>
<dbReference type="InterPro" id="IPR039537">
    <property type="entry name" value="Retrotran_Ty1/copia-like"/>
</dbReference>
<evidence type="ECO:0000256" key="10">
    <source>
        <dbReference type="ARBA" id="ARBA00023268"/>
    </source>
</evidence>
<dbReference type="Proteomes" id="UP001153954">
    <property type="component" value="Unassembled WGS sequence"/>
</dbReference>
<feature type="domain" description="Integrase catalytic" evidence="12">
    <location>
        <begin position="1"/>
        <end position="79"/>
    </location>
</feature>
<dbReference type="GO" id="GO:0015074">
    <property type="term" value="P:DNA integration"/>
    <property type="evidence" value="ECO:0007669"/>
    <property type="project" value="UniProtKB-KW"/>
</dbReference>
<protein>
    <recommendedName>
        <fullName evidence="12">Integrase catalytic domain-containing protein</fullName>
    </recommendedName>
</protein>
<dbReference type="Gene3D" id="3.30.420.10">
    <property type="entry name" value="Ribonuclease H-like superfamily/Ribonuclease H"/>
    <property type="match status" value="1"/>
</dbReference>
<comment type="caution">
    <text evidence="13">The sequence shown here is derived from an EMBL/GenBank/DDBJ whole genome shotgun (WGS) entry which is preliminary data.</text>
</comment>
<name>A0AAU9VFD0_EUPED</name>
<dbReference type="InterPro" id="IPR036397">
    <property type="entry name" value="RNaseH_sf"/>
</dbReference>
<evidence type="ECO:0000256" key="3">
    <source>
        <dbReference type="ARBA" id="ARBA00022759"/>
    </source>
</evidence>
<proteinExistence type="predicted"/>
<keyword evidence="10" id="KW-0511">Multifunctional enzyme</keyword>
<keyword evidence="3" id="KW-0255">Endonuclease</keyword>
<keyword evidence="14" id="KW-1185">Reference proteome</keyword>
<dbReference type="GO" id="GO:0003964">
    <property type="term" value="F:RNA-directed DNA polymerase activity"/>
    <property type="evidence" value="ECO:0007669"/>
    <property type="project" value="UniProtKB-KW"/>
</dbReference>
<evidence type="ECO:0000313" key="14">
    <source>
        <dbReference type="Proteomes" id="UP001153954"/>
    </source>
</evidence>
<keyword evidence="8" id="KW-0548">Nucleotidyltransferase</keyword>
<dbReference type="SUPFAM" id="SSF53098">
    <property type="entry name" value="Ribonuclease H-like"/>
    <property type="match status" value="1"/>
</dbReference>
<dbReference type="InterPro" id="IPR001584">
    <property type="entry name" value="Integrase_cat-core"/>
</dbReference>
<evidence type="ECO:0000256" key="8">
    <source>
        <dbReference type="ARBA" id="ARBA00022932"/>
    </source>
</evidence>
<dbReference type="GO" id="GO:0016787">
    <property type="term" value="F:hydrolase activity"/>
    <property type="evidence" value="ECO:0007669"/>
    <property type="project" value="UniProtKB-KW"/>
</dbReference>
<keyword evidence="6" id="KW-0229">DNA integration</keyword>
<dbReference type="GO" id="GO:0003676">
    <property type="term" value="F:nucleic acid binding"/>
    <property type="evidence" value="ECO:0007669"/>
    <property type="project" value="InterPro"/>
</dbReference>
<evidence type="ECO:0000256" key="7">
    <source>
        <dbReference type="ARBA" id="ARBA00022918"/>
    </source>
</evidence>
<dbReference type="AlphaFoldDB" id="A0AAU9VFD0"/>
<dbReference type="GO" id="GO:0046872">
    <property type="term" value="F:metal ion binding"/>
    <property type="evidence" value="ECO:0007669"/>
    <property type="project" value="UniProtKB-KW"/>
</dbReference>
<feature type="region of interest" description="Disordered" evidence="11">
    <location>
        <begin position="68"/>
        <end position="112"/>
    </location>
</feature>
<keyword evidence="5" id="KW-0460">Magnesium</keyword>
<evidence type="ECO:0000256" key="1">
    <source>
        <dbReference type="ARBA" id="ARBA00022722"/>
    </source>
</evidence>
<keyword evidence="1" id="KW-0540">Nuclease</keyword>
<gene>
    <name evidence="13" type="ORF">EEDITHA_LOCUS23106</name>
</gene>
<evidence type="ECO:0000256" key="9">
    <source>
        <dbReference type="ARBA" id="ARBA00023172"/>
    </source>
</evidence>
<evidence type="ECO:0000256" key="6">
    <source>
        <dbReference type="ARBA" id="ARBA00022908"/>
    </source>
</evidence>
<dbReference type="GO" id="GO:0003887">
    <property type="term" value="F:DNA-directed DNA polymerase activity"/>
    <property type="evidence" value="ECO:0007669"/>
    <property type="project" value="UniProtKB-KW"/>
</dbReference>
<reference evidence="13" key="1">
    <citation type="submission" date="2022-03" db="EMBL/GenBank/DDBJ databases">
        <authorList>
            <person name="Tunstrom K."/>
        </authorList>
    </citation>
    <scope>NUCLEOTIDE SEQUENCE</scope>
</reference>
<evidence type="ECO:0000256" key="4">
    <source>
        <dbReference type="ARBA" id="ARBA00022801"/>
    </source>
</evidence>
<evidence type="ECO:0000313" key="13">
    <source>
        <dbReference type="EMBL" id="CAH2109249.1"/>
    </source>
</evidence>
<dbReference type="GO" id="GO:0006310">
    <property type="term" value="P:DNA recombination"/>
    <property type="evidence" value="ECO:0007669"/>
    <property type="project" value="UniProtKB-KW"/>
</dbReference>
<feature type="compositionally biased region" description="Polar residues" evidence="11">
    <location>
        <begin position="76"/>
        <end position="87"/>
    </location>
</feature>
<accession>A0AAU9VFD0</accession>
<evidence type="ECO:0000256" key="5">
    <source>
        <dbReference type="ARBA" id="ARBA00022842"/>
    </source>
</evidence>
<keyword evidence="8" id="KW-0239">DNA-directed DNA polymerase</keyword>
<dbReference type="EMBL" id="CAKOGL010000064">
    <property type="protein sequence ID" value="CAH2109249.1"/>
    <property type="molecule type" value="Genomic_DNA"/>
</dbReference>
<evidence type="ECO:0000259" key="12">
    <source>
        <dbReference type="PROSITE" id="PS50994"/>
    </source>
</evidence>
<keyword evidence="4" id="KW-0378">Hydrolase</keyword>
<dbReference type="PANTHER" id="PTHR42648:SF11">
    <property type="entry name" value="TRANSPOSON TY4-P GAG-POL POLYPROTEIN"/>
    <property type="match status" value="1"/>
</dbReference>
<dbReference type="InterPro" id="IPR013103">
    <property type="entry name" value="RVT_2"/>
</dbReference>
<keyword evidence="9" id="KW-0233">DNA recombination</keyword>
<dbReference type="PROSITE" id="PS50994">
    <property type="entry name" value="INTEGRASE"/>
    <property type="match status" value="1"/>
</dbReference>
<dbReference type="GO" id="GO:0004519">
    <property type="term" value="F:endonuclease activity"/>
    <property type="evidence" value="ECO:0007669"/>
    <property type="project" value="UniProtKB-KW"/>
</dbReference>
<evidence type="ECO:0000256" key="2">
    <source>
        <dbReference type="ARBA" id="ARBA00022723"/>
    </source>
</evidence>
<sequence>MGIVLQTTCPYTPEQNGLCERMNRTLVEKARCMLFDAQLSKMFWAEATNTAVYLHNRTVVEKENTTIAVTEKENVNETSKGTDQPSSVEDDTLTSHEKSTNDSDSEYAPNTGDLTLQEALTRNEKEYWQKALKEEFQWFEENQAWELVDASNSGCVVQCKWVLKKKCDVDGKVLYRARLVAKCFTQRHGVDYNETFSPVVRYSTLRLLFALTVKLDFKTTHLDVKTAFLNGHLEDDDFMQKPDCFVKSCFLKLKKGYLWIKAIFKNVV</sequence>
<organism evidence="13 14">
    <name type="scientific">Euphydryas editha</name>
    <name type="common">Edith's checkerspot</name>
    <dbReference type="NCBI Taxonomy" id="104508"/>
    <lineage>
        <taxon>Eukaryota</taxon>
        <taxon>Metazoa</taxon>
        <taxon>Ecdysozoa</taxon>
        <taxon>Arthropoda</taxon>
        <taxon>Hexapoda</taxon>
        <taxon>Insecta</taxon>
        <taxon>Pterygota</taxon>
        <taxon>Neoptera</taxon>
        <taxon>Endopterygota</taxon>
        <taxon>Lepidoptera</taxon>
        <taxon>Glossata</taxon>
        <taxon>Ditrysia</taxon>
        <taxon>Papilionoidea</taxon>
        <taxon>Nymphalidae</taxon>
        <taxon>Nymphalinae</taxon>
        <taxon>Euphydryas</taxon>
    </lineage>
</organism>
<keyword evidence="7" id="KW-0695">RNA-directed DNA polymerase</keyword>
<dbReference type="PANTHER" id="PTHR42648">
    <property type="entry name" value="TRANSPOSASE, PUTATIVE-RELATED"/>
    <property type="match status" value="1"/>
</dbReference>